<protein>
    <submittedName>
        <fullName evidence="3">DUF4974 domain-containing protein</fullName>
    </submittedName>
</protein>
<proteinExistence type="predicted"/>
<dbReference type="PIRSF" id="PIRSF018266">
    <property type="entry name" value="FecR"/>
    <property type="match status" value="1"/>
</dbReference>
<sequence length="340" mass="36166">MMNEREASGDISRRAAELAVSFDAGSLSSADRIEAEAWLQRDIRHRGAFARAQAGLIHSRKAAAVSTFDTDRYSTTNDLSPVEVSVPDTHARIAPPTRRRFIALGGSAAAMAVIGIAAFGVTTIASTQAYATALGETRVIQLGEAARMTLNTDSRVLVKTQGRSHHVALEHGEALFEVVSGRGASVLVDTGTSVAGSTGGSFAVRKTQDMPLQVLVQSGDVSLSDGTTQSSKAIHLTANQRVIADLGTGNIVTPLSQDKVDHELEWRNGLLAFEDETLFDAAREFARYSSVSIEVSDPSVGQQTITGLFDARDPRGFAQSAALSLGMRVQNYPNAVRIEP</sequence>
<organism evidence="3 4">
    <name type="scientific">Sphingomonas populi</name>
    <dbReference type="NCBI Taxonomy" id="2484750"/>
    <lineage>
        <taxon>Bacteria</taxon>
        <taxon>Pseudomonadati</taxon>
        <taxon>Pseudomonadota</taxon>
        <taxon>Alphaproteobacteria</taxon>
        <taxon>Sphingomonadales</taxon>
        <taxon>Sphingomonadaceae</taxon>
        <taxon>Sphingomonas</taxon>
    </lineage>
</organism>
<evidence type="ECO:0000313" key="3">
    <source>
        <dbReference type="EMBL" id="RZF60612.1"/>
    </source>
</evidence>
<comment type="caution">
    <text evidence="3">The sequence shown here is derived from an EMBL/GenBank/DDBJ whole genome shotgun (WGS) entry which is preliminary data.</text>
</comment>
<feature type="transmembrane region" description="Helical" evidence="1">
    <location>
        <begin position="101"/>
        <end position="121"/>
    </location>
</feature>
<reference evidence="3 4" key="1">
    <citation type="submission" date="2019-02" db="EMBL/GenBank/DDBJ databases">
        <authorList>
            <person name="Li Y."/>
        </authorList>
    </citation>
    <scope>NUCLEOTIDE SEQUENCE [LARGE SCALE GENOMIC DNA]</scope>
    <source>
        <strain evidence="3 4">3-7</strain>
    </source>
</reference>
<keyword evidence="1" id="KW-0472">Membrane</keyword>
<keyword evidence="4" id="KW-1185">Reference proteome</keyword>
<evidence type="ECO:0000259" key="2">
    <source>
        <dbReference type="Pfam" id="PF04773"/>
    </source>
</evidence>
<dbReference type="InterPro" id="IPR006860">
    <property type="entry name" value="FecR"/>
</dbReference>
<dbReference type="AlphaFoldDB" id="A0A4Q6XSU2"/>
<keyword evidence="1" id="KW-1133">Transmembrane helix</keyword>
<evidence type="ECO:0000256" key="1">
    <source>
        <dbReference type="SAM" id="Phobius"/>
    </source>
</evidence>
<dbReference type="PANTHER" id="PTHR30273:SF2">
    <property type="entry name" value="PROTEIN FECR"/>
    <property type="match status" value="1"/>
</dbReference>
<dbReference type="Pfam" id="PF04773">
    <property type="entry name" value="FecR"/>
    <property type="match status" value="1"/>
</dbReference>
<accession>A0A4Q6XSU2</accession>
<name>A0A4Q6XSU2_9SPHN</name>
<dbReference type="Proteomes" id="UP000292085">
    <property type="component" value="Unassembled WGS sequence"/>
</dbReference>
<dbReference type="Gene3D" id="2.60.120.1440">
    <property type="match status" value="1"/>
</dbReference>
<dbReference type="Gene3D" id="3.55.50.30">
    <property type="match status" value="1"/>
</dbReference>
<dbReference type="PANTHER" id="PTHR30273">
    <property type="entry name" value="PERIPLASMIC SIGNAL SENSOR AND SIGMA FACTOR ACTIVATOR FECR-RELATED"/>
    <property type="match status" value="1"/>
</dbReference>
<dbReference type="OrthoDB" id="7462608at2"/>
<dbReference type="InterPro" id="IPR012373">
    <property type="entry name" value="Ferrdict_sens_TM"/>
</dbReference>
<dbReference type="EMBL" id="SGIS01000060">
    <property type="protein sequence ID" value="RZF60612.1"/>
    <property type="molecule type" value="Genomic_DNA"/>
</dbReference>
<dbReference type="GO" id="GO:0016989">
    <property type="term" value="F:sigma factor antagonist activity"/>
    <property type="evidence" value="ECO:0007669"/>
    <property type="project" value="TreeGrafter"/>
</dbReference>
<evidence type="ECO:0000313" key="4">
    <source>
        <dbReference type="Proteomes" id="UP000292085"/>
    </source>
</evidence>
<keyword evidence="1" id="KW-0812">Transmembrane</keyword>
<feature type="domain" description="FecR protein" evidence="2">
    <location>
        <begin position="130"/>
        <end position="221"/>
    </location>
</feature>
<gene>
    <name evidence="3" type="ORF">EWE75_22190</name>
</gene>